<dbReference type="AlphaFoldDB" id="A0A1H6S4R8"/>
<accession>A0A1H6S4R8</accession>
<evidence type="ECO:0000313" key="2">
    <source>
        <dbReference type="Proteomes" id="UP000199702"/>
    </source>
</evidence>
<keyword evidence="2" id="KW-1185">Reference proteome</keyword>
<dbReference type="Pfam" id="PF19952">
    <property type="entry name" value="DUF6414"/>
    <property type="match status" value="1"/>
</dbReference>
<gene>
    <name evidence="1" type="ORF">SAMN05660918_1211</name>
</gene>
<proteinExistence type="predicted"/>
<organism evidence="1 2">
    <name type="scientific">Flavobacterium terrigena</name>
    <dbReference type="NCBI Taxonomy" id="402734"/>
    <lineage>
        <taxon>Bacteria</taxon>
        <taxon>Pseudomonadati</taxon>
        <taxon>Bacteroidota</taxon>
        <taxon>Flavobacteriia</taxon>
        <taxon>Flavobacteriales</taxon>
        <taxon>Flavobacteriaceae</taxon>
        <taxon>Flavobacterium</taxon>
    </lineage>
</organism>
<dbReference type="OrthoDB" id="893096at2"/>
<reference evidence="2" key="1">
    <citation type="submission" date="2016-10" db="EMBL/GenBank/DDBJ databases">
        <authorList>
            <person name="Varghese N."/>
            <person name="Submissions S."/>
        </authorList>
    </citation>
    <scope>NUCLEOTIDE SEQUENCE [LARGE SCALE GENOMIC DNA]</scope>
    <source>
        <strain evidence="2">DSM 17934</strain>
    </source>
</reference>
<dbReference type="Proteomes" id="UP000199702">
    <property type="component" value="Unassembled WGS sequence"/>
</dbReference>
<protein>
    <submittedName>
        <fullName evidence="1">Uncharacterized protein</fullName>
    </submittedName>
</protein>
<dbReference type="EMBL" id="FNYA01000002">
    <property type="protein sequence ID" value="SEI63063.1"/>
    <property type="molecule type" value="Genomic_DNA"/>
</dbReference>
<evidence type="ECO:0000313" key="1">
    <source>
        <dbReference type="EMBL" id="SEI63063.1"/>
    </source>
</evidence>
<dbReference type="InterPro" id="IPR045633">
    <property type="entry name" value="DUF6414"/>
</dbReference>
<dbReference type="RefSeq" id="WP_091309687.1">
    <property type="nucleotide sequence ID" value="NZ_CBCSJU010000002.1"/>
</dbReference>
<sequence>MDKYTLPIYLNQKYVFDLLAIIEDGFSQVETIKTGQSEINSDKDNLKGEIGISNVFAFLKFGLSADTSLENTNNSNHETSKEKIHTPNSLFSKMRTFLHSENMIVKEDFLNAETGKFIEIQLSLRKNPIIDVLEGFHSLMKIAISFEEKKTTPVNKNHGKIEESPNQKILNQIDSLLNQLKDEGSLDLVGVYTSDENLQVVLTLDKGFMGELSLADIADGHFSVLGKITRIIKTKDEGDVNLLRKTSLSKLNQDMIDQMFSGFAQLEEFGLQNQLIETKIEGPVIQLIPIAIFT</sequence>
<name>A0A1H6S4R8_9FLAO</name>
<dbReference type="STRING" id="402734.SAMN05660918_1211"/>